<feature type="compositionally biased region" description="Low complexity" evidence="4">
    <location>
        <begin position="108"/>
        <end position="138"/>
    </location>
</feature>
<dbReference type="InterPro" id="IPR011344">
    <property type="entry name" value="ssDNA-bd"/>
</dbReference>
<sequence length="159" mass="17661">MPVSEFGRIGRDAELRYTSGQNPTAVCSIPVAIDYGRKGQDGKKPTQWYEVTLWGAQAEALAPYLAKGKQVFFSGTDLHIEQFNKADGSPGVKLVCRCSEIKFASDGQGQQRQAQPQPQRTQPQQRPQQQQSAAATDYDSFDDDIPFIDPYRGTRCLIC</sequence>
<evidence type="ECO:0000256" key="3">
    <source>
        <dbReference type="RuleBase" id="RU000524"/>
    </source>
</evidence>
<dbReference type="EMBL" id="LR215729">
    <property type="protein sequence ID" value="VEV98189.1"/>
    <property type="molecule type" value="Genomic_DNA"/>
</dbReference>
<dbReference type="Gene3D" id="2.40.50.140">
    <property type="entry name" value="Nucleic acid-binding proteins"/>
    <property type="match status" value="1"/>
</dbReference>
<gene>
    <name evidence="5" type="ORF">PMYSY11_3145</name>
</gene>
<dbReference type="CDD" id="cd04496">
    <property type="entry name" value="SSB_OBF"/>
    <property type="match status" value="1"/>
</dbReference>
<dbReference type="RefSeq" id="WP_150548759.1">
    <property type="nucleotide sequence ID" value="NZ_LR215729.2"/>
</dbReference>
<dbReference type="GO" id="GO:0003697">
    <property type="term" value="F:single-stranded DNA binding"/>
    <property type="evidence" value="ECO:0007669"/>
    <property type="project" value="InterPro"/>
</dbReference>
<dbReference type="AlphaFoldDB" id="A0A653E620"/>
<dbReference type="Pfam" id="PF00436">
    <property type="entry name" value="SSB"/>
    <property type="match status" value="1"/>
</dbReference>
<proteinExistence type="predicted"/>
<reference evidence="5" key="1">
    <citation type="submission" date="2019-02" db="EMBL/GenBank/DDBJ databases">
        <authorList>
            <consortium name="Genoscope - CEA"/>
            <person name="William W."/>
        </authorList>
    </citation>
    <scope>NUCLEOTIDE SEQUENCE [LARGE SCALE GENOMIC DNA]</scope>
    <source>
        <strain evidence="5">YSy11</strain>
    </source>
</reference>
<accession>A0A653E620</accession>
<dbReference type="PIRSF" id="PIRSF002070">
    <property type="entry name" value="SSB"/>
    <property type="match status" value="1"/>
</dbReference>
<name>A0A653E620_9PSED</name>
<feature type="region of interest" description="Disordered" evidence="4">
    <location>
        <begin position="105"/>
        <end position="144"/>
    </location>
</feature>
<evidence type="ECO:0000256" key="1">
    <source>
        <dbReference type="ARBA" id="ARBA00023125"/>
    </source>
</evidence>
<dbReference type="GO" id="GO:0006260">
    <property type="term" value="P:DNA replication"/>
    <property type="evidence" value="ECO:0007669"/>
    <property type="project" value="InterPro"/>
</dbReference>
<evidence type="ECO:0000256" key="4">
    <source>
        <dbReference type="SAM" id="MobiDB-lite"/>
    </source>
</evidence>
<protein>
    <recommendedName>
        <fullName evidence="2 3">Single-stranded DNA-binding protein</fullName>
    </recommendedName>
</protein>
<keyword evidence="1 2" id="KW-0238">DNA-binding</keyword>
<dbReference type="SUPFAM" id="SSF50249">
    <property type="entry name" value="Nucleic acid-binding proteins"/>
    <property type="match status" value="1"/>
</dbReference>
<dbReference type="PROSITE" id="PS50935">
    <property type="entry name" value="SSB"/>
    <property type="match status" value="1"/>
</dbReference>
<dbReference type="NCBIfam" id="TIGR00621">
    <property type="entry name" value="ssb"/>
    <property type="match status" value="1"/>
</dbReference>
<dbReference type="InterPro" id="IPR012340">
    <property type="entry name" value="NA-bd_OB-fold"/>
</dbReference>
<dbReference type="InterPro" id="IPR000424">
    <property type="entry name" value="Primosome_PriB/ssb"/>
</dbReference>
<organism evidence="5">
    <name type="scientific">Pseudomonas marincola</name>
    <dbReference type="NCBI Taxonomy" id="437900"/>
    <lineage>
        <taxon>Bacteria</taxon>
        <taxon>Pseudomonadati</taxon>
        <taxon>Pseudomonadota</taxon>
        <taxon>Gammaproteobacteria</taxon>
        <taxon>Pseudomonadales</taxon>
        <taxon>Pseudomonadaceae</taxon>
        <taxon>Pseudomonas</taxon>
    </lineage>
</organism>
<evidence type="ECO:0000313" key="5">
    <source>
        <dbReference type="EMBL" id="VEV98189.1"/>
    </source>
</evidence>
<evidence type="ECO:0000256" key="2">
    <source>
        <dbReference type="PIRNR" id="PIRNR002070"/>
    </source>
</evidence>